<evidence type="ECO:0000256" key="2">
    <source>
        <dbReference type="RuleBase" id="RU003707"/>
    </source>
</evidence>
<name>Q21ZQ3_ALBFT</name>
<dbReference type="KEGG" id="rfr:Rfer_1007"/>
<dbReference type="HOGENOM" id="CLU_009834_7_2_4"/>
<dbReference type="Pfam" id="PF00378">
    <property type="entry name" value="ECH_1"/>
    <property type="match status" value="1"/>
</dbReference>
<organism evidence="3 4">
    <name type="scientific">Albidiferax ferrireducens (strain ATCC BAA-621 / DSM 15236 / T118)</name>
    <name type="common">Rhodoferax ferrireducens</name>
    <dbReference type="NCBI Taxonomy" id="338969"/>
    <lineage>
        <taxon>Bacteria</taxon>
        <taxon>Pseudomonadati</taxon>
        <taxon>Pseudomonadota</taxon>
        <taxon>Betaproteobacteria</taxon>
        <taxon>Burkholderiales</taxon>
        <taxon>Comamonadaceae</taxon>
        <taxon>Rhodoferax</taxon>
    </lineage>
</organism>
<dbReference type="InterPro" id="IPR001753">
    <property type="entry name" value="Enoyl-CoA_hydra/iso"/>
</dbReference>
<accession>Q21ZQ3</accession>
<dbReference type="PROSITE" id="PS00166">
    <property type="entry name" value="ENOYL_COA_HYDRATASE"/>
    <property type="match status" value="1"/>
</dbReference>
<dbReference type="SUPFAM" id="SSF52096">
    <property type="entry name" value="ClpP/crotonase"/>
    <property type="match status" value="1"/>
</dbReference>
<evidence type="ECO:0000256" key="1">
    <source>
        <dbReference type="ARBA" id="ARBA00005254"/>
    </source>
</evidence>
<dbReference type="CDD" id="cd06558">
    <property type="entry name" value="crotonase-like"/>
    <property type="match status" value="1"/>
</dbReference>
<dbReference type="AlphaFoldDB" id="Q21ZQ3"/>
<dbReference type="STRING" id="338969.Rfer_1007"/>
<keyword evidence="3" id="KW-0456">Lyase</keyword>
<dbReference type="EC" id="4.2.1.17" evidence="3"/>
<gene>
    <name evidence="3" type="ordered locus">Rfer_1007</name>
</gene>
<dbReference type="EMBL" id="CP000267">
    <property type="protein sequence ID" value="ABD68750.1"/>
    <property type="molecule type" value="Genomic_DNA"/>
</dbReference>
<evidence type="ECO:0000313" key="3">
    <source>
        <dbReference type="EMBL" id="ABD68750.1"/>
    </source>
</evidence>
<proteinExistence type="inferred from homology"/>
<dbReference type="Gene3D" id="3.90.226.10">
    <property type="entry name" value="2-enoyl-CoA Hydratase, Chain A, domain 1"/>
    <property type="match status" value="1"/>
</dbReference>
<sequence length="276" mass="28829">MTPSSAPQLTTVAPHPAEQSAAVLCWRDGAVAHLRFNRPQALNAIDTRMANEFHAACQAIADDAHVRVVWVSAEGRAFMAGGDLSAMRSDPLPAARALIAGMHGGLRLLAGLQAPVVASVQGAVAGGGFGLMLGCDLVIAAEGTRFGIAYPLIGASCDCSTSWGLPRLVGLRKALELALLSENIDAAEALRLGLVNRVVPTADLALETGRLVRRLADGPTLAYGHLKRLMRTSFQNGLDTHLDAEADGFLACAQTDDFAEGVGAFLDKRAAVFTGH</sequence>
<dbReference type="InterPro" id="IPR018376">
    <property type="entry name" value="Enoyl-CoA_hyd/isom_CS"/>
</dbReference>
<dbReference type="OrthoDB" id="9777711at2"/>
<dbReference type="PANTHER" id="PTHR43459">
    <property type="entry name" value="ENOYL-COA HYDRATASE"/>
    <property type="match status" value="1"/>
</dbReference>
<dbReference type="InterPro" id="IPR029045">
    <property type="entry name" value="ClpP/crotonase-like_dom_sf"/>
</dbReference>
<evidence type="ECO:0000313" key="4">
    <source>
        <dbReference type="Proteomes" id="UP000008332"/>
    </source>
</evidence>
<comment type="similarity">
    <text evidence="1 2">Belongs to the enoyl-CoA hydratase/isomerase family.</text>
</comment>
<dbReference type="PANTHER" id="PTHR43459:SF1">
    <property type="entry name" value="EG:BACN32G11.4 PROTEIN"/>
    <property type="match status" value="1"/>
</dbReference>
<keyword evidence="4" id="KW-1185">Reference proteome</keyword>
<protein>
    <submittedName>
        <fullName evidence="3">Enoyl-CoA hydratase</fullName>
        <ecNumber evidence="3">4.2.1.17</ecNumber>
    </submittedName>
</protein>
<dbReference type="RefSeq" id="WP_011463320.1">
    <property type="nucleotide sequence ID" value="NC_007908.1"/>
</dbReference>
<dbReference type="GO" id="GO:0004300">
    <property type="term" value="F:enoyl-CoA hydratase activity"/>
    <property type="evidence" value="ECO:0007669"/>
    <property type="project" value="UniProtKB-EC"/>
</dbReference>
<dbReference type="Proteomes" id="UP000008332">
    <property type="component" value="Chromosome"/>
</dbReference>
<dbReference type="eggNOG" id="COG1024">
    <property type="taxonomic scope" value="Bacteria"/>
</dbReference>
<dbReference type="Gene3D" id="1.10.12.10">
    <property type="entry name" value="Lyase 2-enoyl-coa Hydratase, Chain A, domain 2"/>
    <property type="match status" value="1"/>
</dbReference>
<dbReference type="InterPro" id="IPR014748">
    <property type="entry name" value="Enoyl-CoA_hydra_C"/>
</dbReference>
<reference evidence="4" key="1">
    <citation type="submission" date="2006-02" db="EMBL/GenBank/DDBJ databases">
        <title>Complete sequence of chromosome of Rhodoferax ferrireducens DSM 15236.</title>
        <authorList>
            <person name="Copeland A."/>
            <person name="Lucas S."/>
            <person name="Lapidus A."/>
            <person name="Barry K."/>
            <person name="Detter J.C."/>
            <person name="Glavina del Rio T."/>
            <person name="Hammon N."/>
            <person name="Israni S."/>
            <person name="Pitluck S."/>
            <person name="Brettin T."/>
            <person name="Bruce D."/>
            <person name="Han C."/>
            <person name="Tapia R."/>
            <person name="Gilna P."/>
            <person name="Kiss H."/>
            <person name="Schmutz J."/>
            <person name="Larimer F."/>
            <person name="Land M."/>
            <person name="Kyrpides N."/>
            <person name="Ivanova N."/>
            <person name="Richardson P."/>
        </authorList>
    </citation>
    <scope>NUCLEOTIDE SEQUENCE [LARGE SCALE GENOMIC DNA]</scope>
    <source>
        <strain evidence="4">ATCC BAA-621 / DSM 15236 / T118</strain>
    </source>
</reference>